<evidence type="ECO:0000313" key="3">
    <source>
        <dbReference type="EMBL" id="ABI64919.1"/>
    </source>
</evidence>
<dbReference type="GO" id="GO:0016810">
    <property type="term" value="F:hydrolase activity, acting on carbon-nitrogen (but not peptide) bonds"/>
    <property type="evidence" value="ECO:0007669"/>
    <property type="project" value="InterPro"/>
</dbReference>
<dbReference type="Pfam" id="PF01979">
    <property type="entry name" value="Amidohydro_1"/>
    <property type="match status" value="1"/>
</dbReference>
<dbReference type="PANTHER" id="PTHR43135">
    <property type="entry name" value="ALPHA-D-RIBOSE 1-METHYLPHOSPHONATE 5-TRIPHOSPHATE DIPHOSPHATASE"/>
    <property type="match status" value="1"/>
</dbReference>
<proteinExistence type="predicted"/>
<sequence precursor="true">MLKTAMSAIALIATTTFAPSALAQDAEDALTVIHAGWLLAVPGEDPLMEQSILIRGERVEGIESGYVTPDGATIIDLSDDYVMPGFIDSHVHLQSELGPGRRFNTFTMSPSDLAFDGAVNAGTTLRAGFTTVQDVGGSFEASLALRDAINDGDIPGPRMRIAGSAVTPTGGHADVNGFSLDVLHTFASETACNGEAQCREAVRTLIRGGADVIKITATGGVLSDTAAGVEQQFFDDELSAIVEAAHMMGRRVTAHAHGVTGINSFLEAGGDSIEHGTYLDRESIRLMRRNGAYLVPTVLAGVTVAEMAETVDFMTDNQRAKSREVGPLMLEMARRAHEGGVMIAFGTDSGVSRHGVNAREFELLVEAGLTPMEAIVTATINASRHVQMDGDIGTIEAGKLADIIAVDGNPLENISELRDMDFVMKGGEVYLNP</sequence>
<accession>Q0AS18</accession>
<dbReference type="CDD" id="cd01299">
    <property type="entry name" value="Met_dep_hydrolase_A"/>
    <property type="match status" value="1"/>
</dbReference>
<name>Q0AS18_MARMM</name>
<dbReference type="OrthoDB" id="9765769at2"/>
<dbReference type="InterPro" id="IPR006680">
    <property type="entry name" value="Amidohydro-rel"/>
</dbReference>
<dbReference type="SUPFAM" id="SSF51556">
    <property type="entry name" value="Metallo-dependent hydrolases"/>
    <property type="match status" value="1"/>
</dbReference>
<feature type="signal peptide" evidence="1">
    <location>
        <begin position="1"/>
        <end position="23"/>
    </location>
</feature>
<gene>
    <name evidence="3" type="ordered locus">Mmar10_0626</name>
</gene>
<dbReference type="eggNOG" id="COG1228">
    <property type="taxonomic scope" value="Bacteria"/>
</dbReference>
<reference evidence="3 4" key="1">
    <citation type="submission" date="2006-08" db="EMBL/GenBank/DDBJ databases">
        <title>Complete sequence of Maricaulis maris MCS10.</title>
        <authorList>
            <consortium name="US DOE Joint Genome Institute"/>
            <person name="Copeland A."/>
            <person name="Lucas S."/>
            <person name="Lapidus A."/>
            <person name="Barry K."/>
            <person name="Detter J.C."/>
            <person name="Glavina del Rio T."/>
            <person name="Hammon N."/>
            <person name="Israni S."/>
            <person name="Dalin E."/>
            <person name="Tice H."/>
            <person name="Pitluck S."/>
            <person name="Saunders E."/>
            <person name="Brettin T."/>
            <person name="Bruce D."/>
            <person name="Han C."/>
            <person name="Tapia R."/>
            <person name="Gilna P."/>
            <person name="Schmutz J."/>
            <person name="Larimer F."/>
            <person name="Land M."/>
            <person name="Hauser L."/>
            <person name="Kyrpides N."/>
            <person name="Mikhailova N."/>
            <person name="Viollier P."/>
            <person name="Stephens C."/>
            <person name="Richardson P."/>
        </authorList>
    </citation>
    <scope>NUCLEOTIDE SEQUENCE [LARGE SCALE GENOMIC DNA]</scope>
    <source>
        <strain evidence="3 4">MCS10</strain>
    </source>
</reference>
<dbReference type="Gene3D" id="2.30.40.10">
    <property type="entry name" value="Urease, subunit C, domain 1"/>
    <property type="match status" value="1"/>
</dbReference>
<evidence type="ECO:0000256" key="1">
    <source>
        <dbReference type="SAM" id="SignalP"/>
    </source>
</evidence>
<dbReference type="InterPro" id="IPR011059">
    <property type="entry name" value="Metal-dep_hydrolase_composite"/>
</dbReference>
<dbReference type="EMBL" id="CP000449">
    <property type="protein sequence ID" value="ABI64919.1"/>
    <property type="molecule type" value="Genomic_DNA"/>
</dbReference>
<protein>
    <submittedName>
        <fullName evidence="3">Pro-Hyp dipeptidase, Metallo peptidase, MEROPS family M38</fullName>
    </submittedName>
</protein>
<dbReference type="Proteomes" id="UP000001964">
    <property type="component" value="Chromosome"/>
</dbReference>
<evidence type="ECO:0000259" key="2">
    <source>
        <dbReference type="Pfam" id="PF01979"/>
    </source>
</evidence>
<organism evidence="3 4">
    <name type="scientific">Maricaulis maris (strain MCS10)</name>
    <name type="common">Caulobacter maris</name>
    <dbReference type="NCBI Taxonomy" id="394221"/>
    <lineage>
        <taxon>Bacteria</taxon>
        <taxon>Pseudomonadati</taxon>
        <taxon>Pseudomonadota</taxon>
        <taxon>Alphaproteobacteria</taxon>
        <taxon>Maricaulales</taxon>
        <taxon>Maricaulaceae</taxon>
        <taxon>Maricaulis</taxon>
    </lineage>
</organism>
<dbReference type="HOGENOM" id="CLU_023620_2_2_5"/>
<dbReference type="InterPro" id="IPR032466">
    <property type="entry name" value="Metal_Hydrolase"/>
</dbReference>
<dbReference type="PANTHER" id="PTHR43135:SF3">
    <property type="entry name" value="ALPHA-D-RIBOSE 1-METHYLPHOSPHONATE 5-TRIPHOSPHATE DIPHOSPHATASE"/>
    <property type="match status" value="1"/>
</dbReference>
<dbReference type="InterPro" id="IPR057744">
    <property type="entry name" value="OTAase-like"/>
</dbReference>
<dbReference type="Gene3D" id="3.20.20.140">
    <property type="entry name" value="Metal-dependent hydrolases"/>
    <property type="match status" value="1"/>
</dbReference>
<dbReference type="SUPFAM" id="SSF51338">
    <property type="entry name" value="Composite domain of metallo-dependent hydrolases"/>
    <property type="match status" value="1"/>
</dbReference>
<dbReference type="AlphaFoldDB" id="Q0AS18"/>
<feature type="chain" id="PRO_5004168451" evidence="1">
    <location>
        <begin position="24"/>
        <end position="433"/>
    </location>
</feature>
<keyword evidence="4" id="KW-1185">Reference proteome</keyword>
<keyword evidence="1" id="KW-0732">Signal</keyword>
<dbReference type="STRING" id="394221.Mmar10_0626"/>
<dbReference type="RefSeq" id="WP_011642566.1">
    <property type="nucleotide sequence ID" value="NC_008347.1"/>
</dbReference>
<dbReference type="KEGG" id="mmr:Mmar10_0626"/>
<dbReference type="InterPro" id="IPR051781">
    <property type="entry name" value="Metallo-dep_Hydrolase"/>
</dbReference>
<feature type="domain" description="Amidohydrolase-related" evidence="2">
    <location>
        <begin position="81"/>
        <end position="429"/>
    </location>
</feature>
<evidence type="ECO:0000313" key="4">
    <source>
        <dbReference type="Proteomes" id="UP000001964"/>
    </source>
</evidence>